<dbReference type="AlphaFoldDB" id="D6ZAF2"/>
<dbReference type="eggNOG" id="COG0561">
    <property type="taxonomic scope" value="Bacteria"/>
</dbReference>
<dbReference type="InterPro" id="IPR023214">
    <property type="entry name" value="HAD_sf"/>
</dbReference>
<dbReference type="KEGG" id="srt:Srot_0205"/>
<dbReference type="GO" id="GO:0016791">
    <property type="term" value="F:phosphatase activity"/>
    <property type="evidence" value="ECO:0007669"/>
    <property type="project" value="UniProtKB-ARBA"/>
</dbReference>
<dbReference type="SFLD" id="SFLDG01140">
    <property type="entry name" value="C2.B:_Phosphomannomutase_and_P"/>
    <property type="match status" value="1"/>
</dbReference>
<sequence>MPARHSHEHAHHQSRESAAAPHGRPPKLIVSDVDGTLLDENEHVTPRTRKAISTAVASGAHFVLASGRGVRSLLRIVRQLDAPPMTICANGSITYDSAKDVVLRASEFEIAALRRLAEAVKQALPGAEFAVERVDHGTDPLAYVSTPGYVHAWATSDYTPASETELLSRPAVKFLVRAVEESSDAMARVLGPLVRDFAEVSFSTSAGLLEIGPPGVSKGSAIAQLAAMFGVEAQDVIAFGDMPNDIAMLRWAGRSVAMANAHPLVLETASEVTASCVEEGVAQVLERWWP</sequence>
<dbReference type="Gene3D" id="3.30.1240.10">
    <property type="match status" value="1"/>
</dbReference>
<accession>D6ZAF2</accession>
<keyword evidence="3" id="KW-1185">Reference proteome</keyword>
<dbReference type="InterPro" id="IPR036412">
    <property type="entry name" value="HAD-like_sf"/>
</dbReference>
<dbReference type="SUPFAM" id="SSF56784">
    <property type="entry name" value="HAD-like"/>
    <property type="match status" value="1"/>
</dbReference>
<organism evidence="2 3">
    <name type="scientific">Segniliparus rotundus (strain ATCC BAA-972 / CDC 1076 / CIP 108378 / DSM 44985 / JCM 13578)</name>
    <dbReference type="NCBI Taxonomy" id="640132"/>
    <lineage>
        <taxon>Bacteria</taxon>
        <taxon>Bacillati</taxon>
        <taxon>Actinomycetota</taxon>
        <taxon>Actinomycetes</taxon>
        <taxon>Mycobacteriales</taxon>
        <taxon>Segniliparaceae</taxon>
        <taxon>Segniliparus</taxon>
    </lineage>
</organism>
<evidence type="ECO:0000313" key="3">
    <source>
        <dbReference type="Proteomes" id="UP000002247"/>
    </source>
</evidence>
<dbReference type="PANTHER" id="PTHR10000">
    <property type="entry name" value="PHOSPHOSERINE PHOSPHATASE"/>
    <property type="match status" value="1"/>
</dbReference>
<dbReference type="Gene3D" id="3.40.50.1000">
    <property type="entry name" value="HAD superfamily/HAD-like"/>
    <property type="match status" value="1"/>
</dbReference>
<dbReference type="InterPro" id="IPR000150">
    <property type="entry name" value="Cof"/>
</dbReference>
<reference evidence="2 3" key="1">
    <citation type="journal article" date="2010" name="Stand. Genomic Sci.">
        <title>Complete genome sequence of Segniliparus rotundus type strain (CDC 1076).</title>
        <authorList>
            <person name="Sikorski J."/>
            <person name="Lapidus A."/>
            <person name="Copeland A."/>
            <person name="Misra M."/>
            <person name="Glavina Del Rio T."/>
            <person name="Nolan M."/>
            <person name="Lucas S."/>
            <person name="Chen F."/>
            <person name="Tice H."/>
            <person name="Cheng J.F."/>
            <person name="Jando M."/>
            <person name="Schneider S."/>
            <person name="Bruce D."/>
            <person name="Goodwin L."/>
            <person name="Pitluck S."/>
            <person name="Liolios K."/>
            <person name="Mikhailova N."/>
            <person name="Pati A."/>
            <person name="Ivanova N."/>
            <person name="Mavromatis K."/>
            <person name="Chen A."/>
            <person name="Palaniappan K."/>
            <person name="Chertkov O."/>
            <person name="Land M."/>
            <person name="Hauser L."/>
            <person name="Chang Y.J."/>
            <person name="Jeffries C.D."/>
            <person name="Brettin T."/>
            <person name="Detter J.C."/>
            <person name="Han C."/>
            <person name="Rohde M."/>
            <person name="Goker M."/>
            <person name="Bristow J."/>
            <person name="Eisen J.A."/>
            <person name="Markowitz V."/>
            <person name="Hugenholtz P."/>
            <person name="Kyrpides N.C."/>
            <person name="Klenk H.P."/>
        </authorList>
    </citation>
    <scope>NUCLEOTIDE SEQUENCE [LARGE SCALE GENOMIC DNA]</scope>
    <source>
        <strain evidence="3">ATCC BAA-972 / CDC 1076 / CIP 108378 / DSM 44985 / JCM 13578</strain>
    </source>
</reference>
<dbReference type="SFLD" id="SFLDS00003">
    <property type="entry name" value="Haloacid_Dehalogenase"/>
    <property type="match status" value="1"/>
</dbReference>
<keyword evidence="2" id="KW-0378">Hydrolase</keyword>
<dbReference type="NCBIfam" id="TIGR01484">
    <property type="entry name" value="HAD-SF-IIB"/>
    <property type="match status" value="1"/>
</dbReference>
<evidence type="ECO:0000256" key="1">
    <source>
        <dbReference type="SAM" id="MobiDB-lite"/>
    </source>
</evidence>
<dbReference type="CDD" id="cd07516">
    <property type="entry name" value="HAD_Pase"/>
    <property type="match status" value="1"/>
</dbReference>
<dbReference type="GO" id="GO:0005829">
    <property type="term" value="C:cytosol"/>
    <property type="evidence" value="ECO:0007669"/>
    <property type="project" value="TreeGrafter"/>
</dbReference>
<dbReference type="PANTHER" id="PTHR10000:SF8">
    <property type="entry name" value="HAD SUPERFAMILY HYDROLASE-LIKE, TYPE 3"/>
    <property type="match status" value="1"/>
</dbReference>
<dbReference type="Pfam" id="PF08282">
    <property type="entry name" value="Hydrolase_3"/>
    <property type="match status" value="1"/>
</dbReference>
<evidence type="ECO:0000313" key="2">
    <source>
        <dbReference type="EMBL" id="ADG96694.1"/>
    </source>
</evidence>
<dbReference type="EMBL" id="CP001958">
    <property type="protein sequence ID" value="ADG96694.1"/>
    <property type="molecule type" value="Genomic_DNA"/>
</dbReference>
<dbReference type="InterPro" id="IPR006379">
    <property type="entry name" value="HAD-SF_hydro_IIB"/>
</dbReference>
<dbReference type="STRING" id="640132.Srot_0205"/>
<name>D6ZAF2_SEGRD</name>
<dbReference type="HOGENOM" id="CLU_044146_0_0_11"/>
<dbReference type="NCBIfam" id="TIGR00099">
    <property type="entry name" value="Cof-subfamily"/>
    <property type="match status" value="1"/>
</dbReference>
<dbReference type="GO" id="GO:0000287">
    <property type="term" value="F:magnesium ion binding"/>
    <property type="evidence" value="ECO:0007669"/>
    <property type="project" value="TreeGrafter"/>
</dbReference>
<dbReference type="OrthoDB" id="3180855at2"/>
<proteinExistence type="predicted"/>
<gene>
    <name evidence="2" type="ordered locus">Srot_0205</name>
</gene>
<feature type="compositionally biased region" description="Basic residues" evidence="1">
    <location>
        <begin position="1"/>
        <end position="12"/>
    </location>
</feature>
<feature type="region of interest" description="Disordered" evidence="1">
    <location>
        <begin position="1"/>
        <end position="30"/>
    </location>
</feature>
<protein>
    <submittedName>
        <fullName evidence="2">Cof-like hydrolase</fullName>
    </submittedName>
</protein>
<dbReference type="RefSeq" id="WP_013137150.1">
    <property type="nucleotide sequence ID" value="NC_014168.1"/>
</dbReference>
<dbReference type="Proteomes" id="UP000002247">
    <property type="component" value="Chromosome"/>
</dbReference>